<feature type="region of interest" description="Disordered" evidence="1">
    <location>
        <begin position="32"/>
        <end position="60"/>
    </location>
</feature>
<dbReference type="CDD" id="cd04506">
    <property type="entry name" value="SGNH_hydrolase_YpmR_like"/>
    <property type="match status" value="1"/>
</dbReference>
<dbReference type="RefSeq" id="WP_377348077.1">
    <property type="nucleotide sequence ID" value="NZ_JBHLTP010000010.1"/>
</dbReference>
<evidence type="ECO:0000313" key="4">
    <source>
        <dbReference type="Proteomes" id="UP001589836"/>
    </source>
</evidence>
<dbReference type="Proteomes" id="UP001589836">
    <property type="component" value="Unassembled WGS sequence"/>
</dbReference>
<reference evidence="3 4" key="1">
    <citation type="submission" date="2024-09" db="EMBL/GenBank/DDBJ databases">
        <authorList>
            <person name="Sun Q."/>
            <person name="Mori K."/>
        </authorList>
    </citation>
    <scope>NUCLEOTIDE SEQUENCE [LARGE SCALE GENOMIC DNA]</scope>
    <source>
        <strain evidence="3 4">NCAIM B.02529</strain>
    </source>
</reference>
<dbReference type="InterPro" id="IPR036514">
    <property type="entry name" value="SGNH_hydro_sf"/>
</dbReference>
<protein>
    <submittedName>
        <fullName evidence="3">SGNH/GDSL hydrolase family protein</fullName>
    </submittedName>
</protein>
<dbReference type="InterPro" id="IPR013830">
    <property type="entry name" value="SGNH_hydro"/>
</dbReference>
<feature type="compositionally biased region" description="Basic and acidic residues" evidence="1">
    <location>
        <begin position="40"/>
        <end position="60"/>
    </location>
</feature>
<name>A0ABV6LPL5_9BACI</name>
<dbReference type="EMBL" id="JBHLTP010000010">
    <property type="protein sequence ID" value="MFC0524269.1"/>
    <property type="molecule type" value="Genomic_DNA"/>
</dbReference>
<keyword evidence="3" id="KW-0378">Hydrolase</keyword>
<evidence type="ECO:0000259" key="2">
    <source>
        <dbReference type="Pfam" id="PF13472"/>
    </source>
</evidence>
<dbReference type="Pfam" id="PF13472">
    <property type="entry name" value="Lipase_GDSL_2"/>
    <property type="match status" value="1"/>
</dbReference>
<sequence length="309" mass="35498">MKHKIVRSTVLLVLLGSILTGALYLYGEEKEEATTLSDSSSREKQQLDKTEQTDEKTESNDLTGEIKEAFSNVLEGARGLFLKEDLDIVTIGDSLTQGVGDQTNNEGYVGIMRDTLQENENNVDVNVKNYGKRGNRTDQMLKRLEEKKIKSSIEKADLVLITIGANDIMKIVKDNFTKLNYKSFVQEQKAYKERLRSIFTTIREQNPEAKIYLIGLYNPFKEYFSDVPELGQIVDDWNNIGRQVVQEYDNTGYIPILDAFERATQSIYAEDNFHPNQFGYKIMAQRVLDYIKEDIEKIEEEKQEKVEST</sequence>
<dbReference type="PANTHER" id="PTHR30383:SF27">
    <property type="entry name" value="SPORE GERMINATION LIPASE LIPC"/>
    <property type="match status" value="1"/>
</dbReference>
<feature type="domain" description="SGNH hydrolase-type esterase" evidence="2">
    <location>
        <begin position="91"/>
        <end position="282"/>
    </location>
</feature>
<dbReference type="PANTHER" id="PTHR30383">
    <property type="entry name" value="THIOESTERASE 1/PROTEASE 1/LYSOPHOSPHOLIPASE L1"/>
    <property type="match status" value="1"/>
</dbReference>
<comment type="caution">
    <text evidence="3">The sequence shown here is derived from an EMBL/GenBank/DDBJ whole genome shotgun (WGS) entry which is preliminary data.</text>
</comment>
<dbReference type="GO" id="GO:0016787">
    <property type="term" value="F:hydrolase activity"/>
    <property type="evidence" value="ECO:0007669"/>
    <property type="project" value="UniProtKB-KW"/>
</dbReference>
<organism evidence="3 4">
    <name type="scientific">Pontibacillus salicampi</name>
    <dbReference type="NCBI Taxonomy" id="1449801"/>
    <lineage>
        <taxon>Bacteria</taxon>
        <taxon>Bacillati</taxon>
        <taxon>Bacillota</taxon>
        <taxon>Bacilli</taxon>
        <taxon>Bacillales</taxon>
        <taxon>Bacillaceae</taxon>
        <taxon>Pontibacillus</taxon>
    </lineage>
</organism>
<dbReference type="InterPro" id="IPR051532">
    <property type="entry name" value="Ester_Hydrolysis_Enzymes"/>
</dbReference>
<dbReference type="SUPFAM" id="SSF52266">
    <property type="entry name" value="SGNH hydrolase"/>
    <property type="match status" value="1"/>
</dbReference>
<keyword evidence="4" id="KW-1185">Reference proteome</keyword>
<gene>
    <name evidence="3" type="ORF">ACFFGV_11900</name>
</gene>
<evidence type="ECO:0000256" key="1">
    <source>
        <dbReference type="SAM" id="MobiDB-lite"/>
    </source>
</evidence>
<proteinExistence type="predicted"/>
<accession>A0ABV6LPL5</accession>
<evidence type="ECO:0000313" key="3">
    <source>
        <dbReference type="EMBL" id="MFC0524269.1"/>
    </source>
</evidence>
<dbReference type="Gene3D" id="3.40.50.1110">
    <property type="entry name" value="SGNH hydrolase"/>
    <property type="match status" value="1"/>
</dbReference>